<proteinExistence type="predicted"/>
<dbReference type="AlphaFoldDB" id="V5BZM0"/>
<dbReference type="InterPro" id="IPR003018">
    <property type="entry name" value="GAF"/>
</dbReference>
<comment type="caution">
    <text evidence="3">The sequence shown here is derived from an EMBL/GenBank/DDBJ whole genome shotgun (WGS) entry which is preliminary data.</text>
</comment>
<dbReference type="InterPro" id="IPR029016">
    <property type="entry name" value="GAF-like_dom_sf"/>
</dbReference>
<dbReference type="PANTHER" id="PTHR43547">
    <property type="entry name" value="TWO-COMPONENT HISTIDINE KINASE"/>
    <property type="match status" value="1"/>
</dbReference>
<dbReference type="GO" id="GO:0000155">
    <property type="term" value="F:phosphorelay sensor kinase activity"/>
    <property type="evidence" value="ECO:0007669"/>
    <property type="project" value="TreeGrafter"/>
</dbReference>
<dbReference type="SUPFAM" id="SSF55874">
    <property type="entry name" value="ATPase domain of HSP90 chaperone/DNA topoisomerase II/histidine kinase"/>
    <property type="match status" value="1"/>
</dbReference>
<dbReference type="SMART" id="SM00065">
    <property type="entry name" value="GAF"/>
    <property type="match status" value="1"/>
</dbReference>
<dbReference type="EMBL" id="AYLO01000089">
    <property type="protein sequence ID" value="ESS71677.1"/>
    <property type="molecule type" value="Genomic_DNA"/>
</dbReference>
<protein>
    <submittedName>
        <fullName evidence="3">GAF domain/histidine kinase-, DNA gyrase B-, and HSP90-like ATPase</fullName>
    </submittedName>
</protein>
<evidence type="ECO:0000313" key="4">
    <source>
        <dbReference type="Proteomes" id="UP000017842"/>
    </source>
</evidence>
<dbReference type="Pfam" id="PF02518">
    <property type="entry name" value="HATPase_c"/>
    <property type="match status" value="1"/>
</dbReference>
<organism evidence="3 4">
    <name type="scientific">Methyloglobulus morosus KoM1</name>
    <dbReference type="NCBI Taxonomy" id="1116472"/>
    <lineage>
        <taxon>Bacteria</taxon>
        <taxon>Pseudomonadati</taxon>
        <taxon>Pseudomonadota</taxon>
        <taxon>Gammaproteobacteria</taxon>
        <taxon>Methylococcales</taxon>
        <taxon>Methylococcaceae</taxon>
        <taxon>Methyloglobulus</taxon>
    </lineage>
</organism>
<dbReference type="PANTHER" id="PTHR43547:SF2">
    <property type="entry name" value="HYBRID SIGNAL TRANSDUCTION HISTIDINE KINASE C"/>
    <property type="match status" value="1"/>
</dbReference>
<dbReference type="Proteomes" id="UP000017842">
    <property type="component" value="Unassembled WGS sequence"/>
</dbReference>
<dbReference type="PROSITE" id="PS50109">
    <property type="entry name" value="HIS_KIN"/>
    <property type="match status" value="1"/>
</dbReference>
<dbReference type="eggNOG" id="COG2205">
    <property type="taxonomic scope" value="Bacteria"/>
</dbReference>
<dbReference type="InterPro" id="IPR003594">
    <property type="entry name" value="HATPase_dom"/>
</dbReference>
<accession>V5BZM0</accession>
<dbReference type="RefSeq" id="WP_023495286.1">
    <property type="nucleotide sequence ID" value="NZ_AYLO01000089.1"/>
</dbReference>
<dbReference type="SUPFAM" id="SSF55781">
    <property type="entry name" value="GAF domain-like"/>
    <property type="match status" value="1"/>
</dbReference>
<evidence type="ECO:0000256" key="1">
    <source>
        <dbReference type="ARBA" id="ARBA00022553"/>
    </source>
</evidence>
<reference evidence="3 4" key="1">
    <citation type="journal article" date="2013" name="Genome Announc.">
        <title>Draft Genome Sequence of the Methanotrophic Gammaproteobacterium Methyloglobulus morosus DSM 22980 Strain KoM1.</title>
        <authorList>
            <person name="Poehlein A."/>
            <person name="Deutzmann J.S."/>
            <person name="Daniel R."/>
            <person name="Simeonova D.D."/>
        </authorList>
    </citation>
    <scope>NUCLEOTIDE SEQUENCE [LARGE SCALE GENOMIC DNA]</scope>
    <source>
        <strain evidence="3 4">KoM1</strain>
    </source>
</reference>
<dbReference type="STRING" id="1116472.MGMO_93c00350"/>
<dbReference type="InterPro" id="IPR036890">
    <property type="entry name" value="HATPase_C_sf"/>
</dbReference>
<dbReference type="SMART" id="SM00387">
    <property type="entry name" value="HATPase_c"/>
    <property type="match status" value="1"/>
</dbReference>
<dbReference type="Gene3D" id="3.30.450.40">
    <property type="match status" value="1"/>
</dbReference>
<evidence type="ECO:0000259" key="2">
    <source>
        <dbReference type="PROSITE" id="PS50109"/>
    </source>
</evidence>
<evidence type="ECO:0000313" key="3">
    <source>
        <dbReference type="EMBL" id="ESS71677.1"/>
    </source>
</evidence>
<dbReference type="OrthoDB" id="9808408at2"/>
<dbReference type="eggNOG" id="COG3605">
    <property type="taxonomic scope" value="Bacteria"/>
</dbReference>
<feature type="domain" description="Histidine kinase" evidence="2">
    <location>
        <begin position="366"/>
        <end position="618"/>
    </location>
</feature>
<keyword evidence="1" id="KW-0597">Phosphoprotein</keyword>
<dbReference type="InterPro" id="IPR005467">
    <property type="entry name" value="His_kinase_dom"/>
</dbReference>
<name>V5BZM0_9GAMM</name>
<gene>
    <name evidence="3" type="ORF">MGMO_93c00350</name>
</gene>
<keyword evidence="3" id="KW-0418">Kinase</keyword>
<sequence>MQKDNLLSKLFKASHGDHSSIITNLLKAVDEVFPSIMCTFWRINHKSNTFSTYAREGYSPSADNNIEYVHKIKGSLNGYVLDEVIKNNINFKRIEDVKKSPYCDLHRNLSRAKSLNLSTLYSIPIRSYDLFSKIDNYEKYCGIVNIYPQKNIEIEEDNIEFIKDYFSLMLSRKKLLARESIAREIIAIYEKKYKKDLSSILHSIINKIIRDYVPCEGCSVFIWDQFNNRLNLAQTTGLETNLKKSDIHYYLGEGLTGMIAQGLEPIIIEDISHIDESNFKTSYEHKYYEKTEHKSKSFMGIPILSPSRPSEVLGIIRLINRLNPLAKAIDYFNQDDLDLIKHATILIALYMEYDQSEIFRTAFAARMAHEIQMPASSIQRDADSIIKNLLPNIDQNNFPPRFPKPRLKDYLESMKDHAGLQLALSNTVVYSWKFNSGQPRSERYKIANCDLLKDVLLPAKKLAIPLARTEQILFDNIQIIGHFPDIYADKYAFEQVFFNLISNSIKYRNKQINESFTVIIKGYILGDYEINNNTDNNLSISRGYIITISDYGIGIKESDKRKIFLLGYRGKEIEKYDVKGLGIGLNVVLKILTDFNCKIWVSHVNSPTEFKIFIPEELTQDIYTKDEKWNLF</sequence>
<dbReference type="Gene3D" id="3.30.565.10">
    <property type="entry name" value="Histidine kinase-like ATPase, C-terminal domain"/>
    <property type="match status" value="1"/>
</dbReference>
<keyword evidence="3" id="KW-0808">Transferase</keyword>
<keyword evidence="4" id="KW-1185">Reference proteome</keyword>